<sequence>MEPKTKRPLPRGVVSSSWLSLISALLAARLEPFASPIELLGIVIVGTSGRGCPSFTLRSLAGLPLLDVLLLHACRSLCFGDALLQGHHFVLFALVLGQLLRQQVLDALVQLHVVLRDEGDGLSGATRPSRTSNPVNVVLAMHRNVQIQHHIDVRYVETTRCHIGRDQYLACLGFELVQCSQAFVLCHLPMQRYGGQSERPQHQRRPDGVVAGAAENHETIARQLVQDVHQIDVLVLGRNEDVVL</sequence>
<organism evidence="2">
    <name type="scientific">Anopheles braziliensis</name>
    <dbReference type="NCBI Taxonomy" id="58242"/>
    <lineage>
        <taxon>Eukaryota</taxon>
        <taxon>Metazoa</taxon>
        <taxon>Ecdysozoa</taxon>
        <taxon>Arthropoda</taxon>
        <taxon>Hexapoda</taxon>
        <taxon>Insecta</taxon>
        <taxon>Pterygota</taxon>
        <taxon>Neoptera</taxon>
        <taxon>Endopterygota</taxon>
        <taxon>Diptera</taxon>
        <taxon>Nematocera</taxon>
        <taxon>Culicoidea</taxon>
        <taxon>Culicidae</taxon>
        <taxon>Anophelinae</taxon>
        <taxon>Anopheles</taxon>
    </lineage>
</organism>
<name>A0A2M3ZN72_9DIPT</name>
<proteinExistence type="predicted"/>
<keyword evidence="1" id="KW-0732">Signal</keyword>
<dbReference type="AlphaFoldDB" id="A0A2M3ZN72"/>
<dbReference type="AntiFam" id="ANF00149">
    <property type="entry name" value="Shadow ORF (opposite cshA)"/>
</dbReference>
<dbReference type="EMBL" id="GGFM01009191">
    <property type="protein sequence ID" value="MBW29942.1"/>
    <property type="molecule type" value="Transcribed_RNA"/>
</dbReference>
<protein>
    <submittedName>
        <fullName evidence="2">Putative secreted peptide</fullName>
    </submittedName>
</protein>
<accession>A0A2M3ZN72</accession>
<evidence type="ECO:0000256" key="1">
    <source>
        <dbReference type="SAM" id="SignalP"/>
    </source>
</evidence>
<evidence type="ECO:0000313" key="2">
    <source>
        <dbReference type="EMBL" id="MBW29942.1"/>
    </source>
</evidence>
<reference evidence="2" key="1">
    <citation type="submission" date="2018-01" db="EMBL/GenBank/DDBJ databases">
        <title>An insight into the sialome of Amazonian anophelines.</title>
        <authorList>
            <person name="Ribeiro J.M."/>
            <person name="Scarpassa V."/>
            <person name="Calvo E."/>
        </authorList>
    </citation>
    <scope>NUCLEOTIDE SEQUENCE</scope>
    <source>
        <tissue evidence="2">Salivary glands</tissue>
    </source>
</reference>
<feature type="chain" id="PRO_5014604217" evidence="1">
    <location>
        <begin position="25"/>
        <end position="244"/>
    </location>
</feature>
<feature type="signal peptide" evidence="1">
    <location>
        <begin position="1"/>
        <end position="24"/>
    </location>
</feature>